<dbReference type="PANTHER" id="PTHR30146:SF109">
    <property type="entry name" value="HTH-TYPE TRANSCRIPTIONAL REGULATOR GALS"/>
    <property type="match status" value="1"/>
</dbReference>
<dbReference type="GO" id="GO:0003677">
    <property type="term" value="F:DNA binding"/>
    <property type="evidence" value="ECO:0007669"/>
    <property type="project" value="UniProtKB-KW"/>
</dbReference>
<evidence type="ECO:0000256" key="1">
    <source>
        <dbReference type="ARBA" id="ARBA00023015"/>
    </source>
</evidence>
<evidence type="ECO:0000256" key="2">
    <source>
        <dbReference type="ARBA" id="ARBA00023125"/>
    </source>
</evidence>
<dbReference type="Pfam" id="PF00356">
    <property type="entry name" value="LacI"/>
    <property type="match status" value="1"/>
</dbReference>
<organism evidence="5 6">
    <name type="scientific">Halalkalibacter kiskunsagensis</name>
    <dbReference type="NCBI Taxonomy" id="1548599"/>
    <lineage>
        <taxon>Bacteria</taxon>
        <taxon>Bacillati</taxon>
        <taxon>Bacillota</taxon>
        <taxon>Bacilli</taxon>
        <taxon>Bacillales</taxon>
        <taxon>Bacillaceae</taxon>
        <taxon>Halalkalibacter</taxon>
    </lineage>
</organism>
<dbReference type="SMART" id="SM00354">
    <property type="entry name" value="HTH_LACI"/>
    <property type="match status" value="1"/>
</dbReference>
<dbReference type="InterPro" id="IPR028082">
    <property type="entry name" value="Peripla_BP_I"/>
</dbReference>
<evidence type="ECO:0000313" key="5">
    <source>
        <dbReference type="EMBL" id="MFC0469839.1"/>
    </source>
</evidence>
<proteinExistence type="predicted"/>
<dbReference type="Gene3D" id="1.10.260.40">
    <property type="entry name" value="lambda repressor-like DNA-binding domains"/>
    <property type="match status" value="1"/>
</dbReference>
<sequence length="336" mass="36903">MKTTIKDVALQANVSISTVSRIINNQPGYSEATKEKVEKVIKEMGFHPNGLARGLIHKKTHTIGVLLPNIISSFSSKLLNGIEESAHENHFSTIVCNTGPLGNRTLEYLSVLGEKKVDGIILTSSPLKEEYYKEIKALDIPVILLSSMSYRYSVPYVKVDDKQAAYHAASYLIQNGHTKIAMISGSQDDELAGLPRYEGFIKALGDHGLSVNENIIVYGDFGFQSGRTSMEQLLPFRDEFTAIFVASDDMAMGAISVASEHNLKVPDDFSVIGYDNTNIAEMAIPPLTTVAQPLREMGKVAITKLIEMINNQDTIASAIMAHEIIERKTVKKIIST</sequence>
<dbReference type="Pfam" id="PF13377">
    <property type="entry name" value="Peripla_BP_3"/>
    <property type="match status" value="1"/>
</dbReference>
<evidence type="ECO:0000259" key="4">
    <source>
        <dbReference type="PROSITE" id="PS50932"/>
    </source>
</evidence>
<dbReference type="SUPFAM" id="SSF47413">
    <property type="entry name" value="lambda repressor-like DNA-binding domains"/>
    <property type="match status" value="1"/>
</dbReference>
<dbReference type="PRINTS" id="PR00036">
    <property type="entry name" value="HTHLACI"/>
</dbReference>
<keyword evidence="6" id="KW-1185">Reference proteome</keyword>
<evidence type="ECO:0000256" key="3">
    <source>
        <dbReference type="ARBA" id="ARBA00023163"/>
    </source>
</evidence>
<keyword evidence="2 5" id="KW-0238">DNA-binding</keyword>
<dbReference type="Proteomes" id="UP001589838">
    <property type="component" value="Unassembled WGS sequence"/>
</dbReference>
<feature type="domain" description="HTH lacI-type" evidence="4">
    <location>
        <begin position="3"/>
        <end position="57"/>
    </location>
</feature>
<dbReference type="PROSITE" id="PS50932">
    <property type="entry name" value="HTH_LACI_2"/>
    <property type="match status" value="1"/>
</dbReference>
<dbReference type="EMBL" id="JBHLUX010000013">
    <property type="protein sequence ID" value="MFC0469839.1"/>
    <property type="molecule type" value="Genomic_DNA"/>
</dbReference>
<dbReference type="PROSITE" id="PS00356">
    <property type="entry name" value="HTH_LACI_1"/>
    <property type="match status" value="1"/>
</dbReference>
<dbReference type="InterPro" id="IPR046335">
    <property type="entry name" value="LacI/GalR-like_sensor"/>
</dbReference>
<evidence type="ECO:0000313" key="6">
    <source>
        <dbReference type="Proteomes" id="UP001589838"/>
    </source>
</evidence>
<dbReference type="SUPFAM" id="SSF53822">
    <property type="entry name" value="Periplasmic binding protein-like I"/>
    <property type="match status" value="1"/>
</dbReference>
<gene>
    <name evidence="5" type="ORF">ACFFHM_04645</name>
</gene>
<dbReference type="InterPro" id="IPR010982">
    <property type="entry name" value="Lambda_DNA-bd_dom_sf"/>
</dbReference>
<keyword evidence="1" id="KW-0805">Transcription regulation</keyword>
<protein>
    <submittedName>
        <fullName evidence="5">LacI family DNA-binding transcriptional regulator</fullName>
    </submittedName>
</protein>
<dbReference type="InterPro" id="IPR000843">
    <property type="entry name" value="HTH_LacI"/>
</dbReference>
<dbReference type="RefSeq" id="WP_335962022.1">
    <property type="nucleotide sequence ID" value="NZ_JAXBLX010000023.1"/>
</dbReference>
<name>A0ABV6K951_9BACI</name>
<dbReference type="CDD" id="cd19975">
    <property type="entry name" value="PBP1_CcpA-like"/>
    <property type="match status" value="1"/>
</dbReference>
<reference evidence="5 6" key="1">
    <citation type="submission" date="2024-09" db="EMBL/GenBank/DDBJ databases">
        <authorList>
            <person name="Sun Q."/>
            <person name="Mori K."/>
        </authorList>
    </citation>
    <scope>NUCLEOTIDE SEQUENCE [LARGE SCALE GENOMIC DNA]</scope>
    <source>
        <strain evidence="5 6">NCAIM B.02610</strain>
    </source>
</reference>
<accession>A0ABV6K951</accession>
<comment type="caution">
    <text evidence="5">The sequence shown here is derived from an EMBL/GenBank/DDBJ whole genome shotgun (WGS) entry which is preliminary data.</text>
</comment>
<dbReference type="Gene3D" id="3.40.50.2300">
    <property type="match status" value="2"/>
</dbReference>
<dbReference type="PANTHER" id="PTHR30146">
    <property type="entry name" value="LACI-RELATED TRANSCRIPTIONAL REPRESSOR"/>
    <property type="match status" value="1"/>
</dbReference>
<keyword evidence="3" id="KW-0804">Transcription</keyword>
<dbReference type="CDD" id="cd01392">
    <property type="entry name" value="HTH_LacI"/>
    <property type="match status" value="1"/>
</dbReference>